<dbReference type="FunFam" id="2.60.120.1440:FF:000001">
    <property type="entry name" value="Putative anti-sigma factor"/>
    <property type="match status" value="1"/>
</dbReference>
<organism evidence="4">
    <name type="scientific">Bacteroides fragilis</name>
    <dbReference type="NCBI Taxonomy" id="817"/>
    <lineage>
        <taxon>Bacteria</taxon>
        <taxon>Pseudomonadati</taxon>
        <taxon>Bacteroidota</taxon>
        <taxon>Bacteroidia</taxon>
        <taxon>Bacteroidales</taxon>
        <taxon>Bacteroidaceae</taxon>
        <taxon>Bacteroides</taxon>
    </lineage>
</organism>
<dbReference type="PIRSF" id="PIRSF018266">
    <property type="entry name" value="FecR"/>
    <property type="match status" value="1"/>
</dbReference>
<gene>
    <name evidence="6" type="ORF">DW228_05620</name>
    <name evidence="4" type="ORF">EE52_0218155</name>
    <name evidence="5" type="ORF">O1422_13540</name>
</gene>
<keyword evidence="1" id="KW-1133">Transmembrane helix</keyword>
<dbReference type="Pfam" id="PF04773">
    <property type="entry name" value="FecR"/>
    <property type="match status" value="1"/>
</dbReference>
<sequence length="340" mass="39328">MDESYYINESILLSYFAGELPADRQKEVEEWIATSEENTKTARDIFQLYRAADTLNYMKHVDSVAAFHQVKDRIHKHQHRVSWMVWGQRIAACLALPLLATTLYLILKNSPVEYVEIRTNPGMVAEANLPDGTKVWLNSGSSLKHPTRFTGDIRNVELDGEAYFAVHRDKSKRFIVNTPFRIQTEVLGTEFNIEAYRTDSVVRTTLVSGSVKLSFLGEGDKQQTFVMKPDEEFIYNPETRAVRTDKPYVKTYTAWKDGQVVFRNTPLSEALKILTKRFHVEFIVKDSTLYGNSFTGVFSEQHLPLILEHFRLASGIQYRFIELEHNTQQTIQQKMKIELY</sequence>
<dbReference type="GO" id="GO:0016989">
    <property type="term" value="F:sigma factor antagonist activity"/>
    <property type="evidence" value="ECO:0007669"/>
    <property type="project" value="TreeGrafter"/>
</dbReference>
<name>A0A0I9ULG9_BACFG</name>
<dbReference type="Proteomes" id="UP001075704">
    <property type="component" value="Unassembled WGS sequence"/>
</dbReference>
<dbReference type="PANTHER" id="PTHR30273">
    <property type="entry name" value="PERIPLASMIC SIGNAL SENSOR AND SIGMA FACTOR ACTIVATOR FECR-RELATED"/>
    <property type="match status" value="1"/>
</dbReference>
<evidence type="ECO:0000313" key="6">
    <source>
        <dbReference type="EMBL" id="RHH14606.1"/>
    </source>
</evidence>
<keyword evidence="1" id="KW-0472">Membrane</keyword>
<dbReference type="Gene3D" id="3.55.50.30">
    <property type="match status" value="1"/>
</dbReference>
<dbReference type="PANTHER" id="PTHR30273:SF2">
    <property type="entry name" value="PROTEIN FECR"/>
    <property type="match status" value="1"/>
</dbReference>
<reference evidence="6 7" key="3">
    <citation type="submission" date="2018-08" db="EMBL/GenBank/DDBJ databases">
        <title>A genome reference for cultivated species of the human gut microbiota.</title>
        <authorList>
            <person name="Zou Y."/>
            <person name="Xue W."/>
            <person name="Luo G."/>
        </authorList>
    </citation>
    <scope>NUCLEOTIDE SEQUENCE [LARGE SCALE GENOMIC DNA]</scope>
    <source>
        <strain evidence="6 7">AM18-6</strain>
    </source>
</reference>
<evidence type="ECO:0000259" key="2">
    <source>
        <dbReference type="Pfam" id="PF04773"/>
    </source>
</evidence>
<dbReference type="EMBL" id="JAPUAC010000010">
    <property type="protein sequence ID" value="MCZ2655189.1"/>
    <property type="molecule type" value="Genomic_DNA"/>
</dbReference>
<evidence type="ECO:0000313" key="4">
    <source>
        <dbReference type="EMBL" id="KFX73389.1"/>
    </source>
</evidence>
<evidence type="ECO:0000259" key="3">
    <source>
        <dbReference type="Pfam" id="PF16344"/>
    </source>
</evidence>
<reference evidence="4" key="2">
    <citation type="submission" date="2014-07" db="EMBL/GenBank/DDBJ databases">
        <title>Genetics and epidemiology of antimicrobial resistance in B. fragilis group.</title>
        <authorList>
            <person name="Sydenham T.V."/>
            <person name="Hasman H."/>
            <person name="Kemp M."/>
            <person name="Justesen U.S."/>
        </authorList>
    </citation>
    <scope>NUCLEOTIDE SEQUENCE [LARGE SCALE GENOMIC DNA]</scope>
    <source>
        <strain evidence="4">DCMOUH0018B</strain>
    </source>
</reference>
<dbReference type="InterPro" id="IPR012373">
    <property type="entry name" value="Ferrdict_sens_TM"/>
</dbReference>
<dbReference type="EMBL" id="QRJE01000007">
    <property type="protein sequence ID" value="RHH14606.1"/>
    <property type="molecule type" value="Genomic_DNA"/>
</dbReference>
<dbReference type="Proteomes" id="UP000266644">
    <property type="component" value="Unassembled WGS sequence"/>
</dbReference>
<dbReference type="InterPro" id="IPR006860">
    <property type="entry name" value="FecR"/>
</dbReference>
<evidence type="ECO:0000256" key="1">
    <source>
        <dbReference type="SAM" id="Phobius"/>
    </source>
</evidence>
<reference evidence="5" key="4">
    <citation type="submission" date="2022-12" db="EMBL/GenBank/DDBJ databases">
        <title>Development of a Multilocus Sequence Typing Scheme for Bacteroides fragilis Based on Whole Genome Sequencing Data and Clinical Application.</title>
        <authorList>
            <person name="Nielsen F.D."/>
            <person name="Justesen U.S."/>
        </authorList>
    </citation>
    <scope>NUCLEOTIDE SEQUENCE</scope>
    <source>
        <strain evidence="5">BF_BC_ODE_DK_2015_2</strain>
    </source>
</reference>
<proteinExistence type="predicted"/>
<dbReference type="RefSeq" id="WP_032542756.1">
    <property type="nucleotide sequence ID" value="NZ_CABJEQ010000012.1"/>
</dbReference>
<feature type="domain" description="FecR protein" evidence="2">
    <location>
        <begin position="116"/>
        <end position="212"/>
    </location>
</feature>
<dbReference type="PATRIC" id="fig|817.52.peg.1649"/>
<keyword evidence="1" id="KW-0812">Transmembrane</keyword>
<evidence type="ECO:0000313" key="5">
    <source>
        <dbReference type="EMBL" id="MCZ2655189.1"/>
    </source>
</evidence>
<evidence type="ECO:0000313" key="7">
    <source>
        <dbReference type="Proteomes" id="UP000266644"/>
    </source>
</evidence>
<accession>A0A0I9ULG9</accession>
<comment type="caution">
    <text evidence="4">The sequence shown here is derived from an EMBL/GenBank/DDBJ whole genome shotgun (WGS) entry which is preliminary data.</text>
</comment>
<dbReference type="AlphaFoldDB" id="A0A0I9ULG9"/>
<dbReference type="Gene3D" id="2.60.120.1440">
    <property type="match status" value="1"/>
</dbReference>
<dbReference type="EMBL" id="JMZZ02000220">
    <property type="protein sequence ID" value="KFX73389.1"/>
    <property type="molecule type" value="Genomic_DNA"/>
</dbReference>
<feature type="domain" description="Protein FecR C-terminal" evidence="3">
    <location>
        <begin position="260"/>
        <end position="322"/>
    </location>
</feature>
<reference evidence="4" key="1">
    <citation type="book" date="2014" name="THE 24TH EUROPEAN CONGRESS OF CLINICAL MICROBIOLOGY AND INFECTIOUS DISEASES" publisher="ECCMID 2014" city="Barcelona, Spain">
        <title>Identification of resistance genes in three multidrug-resistant Bacteroides fragilis isolates by whole genome sequencing.</title>
        <editorList>
            <person name="Unknown"/>
            <person name="A."/>
        </editorList>
        <authorList>
            <person name="Sydenham T.V."/>
            <person name="Hasman H."/>
            <person name="Wang M."/>
            <person name="Soki J."/>
            <person name="Nagy E."/>
            <person name="Justesen U.S."/>
        </authorList>
    </citation>
    <scope>NUCLEOTIDE SEQUENCE</scope>
    <source>
        <strain evidence="4">DCMOUH0018B</strain>
    </source>
</reference>
<feature type="transmembrane region" description="Helical" evidence="1">
    <location>
        <begin position="83"/>
        <end position="107"/>
    </location>
</feature>
<dbReference type="Pfam" id="PF16344">
    <property type="entry name" value="FecR_C"/>
    <property type="match status" value="1"/>
</dbReference>
<dbReference type="InterPro" id="IPR032508">
    <property type="entry name" value="FecR_C"/>
</dbReference>
<protein>
    <submittedName>
        <fullName evidence="4">Anti-sigma factor</fullName>
    </submittedName>
    <submittedName>
        <fullName evidence="6">DUF4974 domain-containing protein</fullName>
    </submittedName>
    <submittedName>
        <fullName evidence="5">FecR domain-containing protein</fullName>
    </submittedName>
</protein>